<dbReference type="Proteomes" id="UP000265520">
    <property type="component" value="Unassembled WGS sequence"/>
</dbReference>
<evidence type="ECO:0000313" key="2">
    <source>
        <dbReference type="Proteomes" id="UP000265520"/>
    </source>
</evidence>
<protein>
    <submittedName>
        <fullName evidence="1">Putative xyloglucan glycosyltransferase 6-like</fullName>
    </submittedName>
</protein>
<keyword evidence="1" id="KW-0808">Transferase</keyword>
<dbReference type="GO" id="GO:0016740">
    <property type="term" value="F:transferase activity"/>
    <property type="evidence" value="ECO:0007669"/>
    <property type="project" value="UniProtKB-KW"/>
</dbReference>
<sequence>GVWRIKALEDSGGWLERTTVEAMVIELI</sequence>
<name>A0A392N8H7_9FABA</name>
<proteinExistence type="predicted"/>
<evidence type="ECO:0000313" key="1">
    <source>
        <dbReference type="EMBL" id="MCH95435.1"/>
    </source>
</evidence>
<reference evidence="1 2" key="1">
    <citation type="journal article" date="2018" name="Front. Plant Sci.">
        <title>Red Clover (Trifolium pratense) and Zigzag Clover (T. medium) - A Picture of Genomic Similarities and Differences.</title>
        <authorList>
            <person name="Dluhosova J."/>
            <person name="Istvanek J."/>
            <person name="Nedelnik J."/>
            <person name="Repkova J."/>
        </authorList>
    </citation>
    <scope>NUCLEOTIDE SEQUENCE [LARGE SCALE GENOMIC DNA]</scope>
    <source>
        <strain evidence="2">cv. 10/8</strain>
        <tissue evidence="1">Leaf</tissue>
    </source>
</reference>
<comment type="caution">
    <text evidence="1">The sequence shown here is derived from an EMBL/GenBank/DDBJ whole genome shotgun (WGS) entry which is preliminary data.</text>
</comment>
<organism evidence="1 2">
    <name type="scientific">Trifolium medium</name>
    <dbReference type="NCBI Taxonomy" id="97028"/>
    <lineage>
        <taxon>Eukaryota</taxon>
        <taxon>Viridiplantae</taxon>
        <taxon>Streptophyta</taxon>
        <taxon>Embryophyta</taxon>
        <taxon>Tracheophyta</taxon>
        <taxon>Spermatophyta</taxon>
        <taxon>Magnoliopsida</taxon>
        <taxon>eudicotyledons</taxon>
        <taxon>Gunneridae</taxon>
        <taxon>Pentapetalae</taxon>
        <taxon>rosids</taxon>
        <taxon>fabids</taxon>
        <taxon>Fabales</taxon>
        <taxon>Fabaceae</taxon>
        <taxon>Papilionoideae</taxon>
        <taxon>50 kb inversion clade</taxon>
        <taxon>NPAAA clade</taxon>
        <taxon>Hologalegina</taxon>
        <taxon>IRL clade</taxon>
        <taxon>Trifolieae</taxon>
        <taxon>Trifolium</taxon>
    </lineage>
</organism>
<keyword evidence="2" id="KW-1185">Reference proteome</keyword>
<dbReference type="AlphaFoldDB" id="A0A392N8H7"/>
<dbReference type="EMBL" id="LXQA010029824">
    <property type="protein sequence ID" value="MCH95435.1"/>
    <property type="molecule type" value="Genomic_DNA"/>
</dbReference>
<accession>A0A392N8H7</accession>
<feature type="non-terminal residue" evidence="1">
    <location>
        <position position="1"/>
    </location>
</feature>